<gene>
    <name evidence="7" type="ORF">SAPINGB_P001898</name>
</gene>
<evidence type="ECO:0000256" key="1">
    <source>
        <dbReference type="PROSITE-ProRule" id="PRU01077"/>
    </source>
</evidence>
<dbReference type="InterPro" id="IPR027267">
    <property type="entry name" value="AH/BAR_dom_sf"/>
</dbReference>
<dbReference type="SUPFAM" id="SSF48350">
    <property type="entry name" value="GTPase activation domain, GAP"/>
    <property type="match status" value="1"/>
</dbReference>
<accession>A0A5E8BC75</accession>
<evidence type="ECO:0000259" key="4">
    <source>
        <dbReference type="PROSITE" id="PS50186"/>
    </source>
</evidence>
<feature type="compositionally biased region" description="Polar residues" evidence="3">
    <location>
        <begin position="519"/>
        <end position="550"/>
    </location>
</feature>
<feature type="region of interest" description="Disordered" evidence="3">
    <location>
        <begin position="993"/>
        <end position="1132"/>
    </location>
</feature>
<dbReference type="SUPFAM" id="SSF46785">
    <property type="entry name" value="Winged helix' DNA-binding domain"/>
    <property type="match status" value="1"/>
</dbReference>
<dbReference type="SMART" id="SM00055">
    <property type="entry name" value="FCH"/>
    <property type="match status" value="1"/>
</dbReference>
<dbReference type="InterPro" id="IPR036390">
    <property type="entry name" value="WH_DNA-bd_sf"/>
</dbReference>
<feature type="region of interest" description="Disordered" evidence="3">
    <location>
        <begin position="1"/>
        <end position="44"/>
    </location>
</feature>
<organism evidence="7 8">
    <name type="scientific">Magnusiomyces paraingens</name>
    <dbReference type="NCBI Taxonomy" id="2606893"/>
    <lineage>
        <taxon>Eukaryota</taxon>
        <taxon>Fungi</taxon>
        <taxon>Dikarya</taxon>
        <taxon>Ascomycota</taxon>
        <taxon>Saccharomycotina</taxon>
        <taxon>Dipodascomycetes</taxon>
        <taxon>Dipodascales</taxon>
        <taxon>Dipodascaceae</taxon>
        <taxon>Magnusiomyces</taxon>
    </lineage>
</organism>
<dbReference type="PANTHER" id="PTHR23065:SF17">
    <property type="entry name" value="RHO-GTPASE-ACTIVATING PROTEIN RGD2"/>
    <property type="match status" value="1"/>
</dbReference>
<name>A0A5E8BC75_9ASCO</name>
<feature type="compositionally biased region" description="Low complexity" evidence="3">
    <location>
        <begin position="1082"/>
        <end position="1103"/>
    </location>
</feature>
<feature type="compositionally biased region" description="Low complexity" evidence="3">
    <location>
        <begin position="258"/>
        <end position="271"/>
    </location>
</feature>
<reference evidence="7 8" key="1">
    <citation type="submission" date="2019-09" db="EMBL/GenBank/DDBJ databases">
        <authorList>
            <person name="Brejova B."/>
        </authorList>
    </citation>
    <scope>NUCLEOTIDE SEQUENCE [LARGE SCALE GENOMIC DNA]</scope>
</reference>
<dbReference type="PROSITE" id="PS50238">
    <property type="entry name" value="RHOGAP"/>
    <property type="match status" value="1"/>
</dbReference>
<feature type="region of interest" description="Disordered" evidence="3">
    <location>
        <begin position="938"/>
        <end position="958"/>
    </location>
</feature>
<dbReference type="InterPro" id="IPR031160">
    <property type="entry name" value="F_BAR_dom"/>
</dbReference>
<dbReference type="InterPro" id="IPR008936">
    <property type="entry name" value="Rho_GTPase_activation_prot"/>
</dbReference>
<dbReference type="Gene3D" id="1.10.555.10">
    <property type="entry name" value="Rho GTPase activation protein"/>
    <property type="match status" value="1"/>
</dbReference>
<feature type="compositionally biased region" description="Polar residues" evidence="3">
    <location>
        <begin position="1012"/>
        <end position="1027"/>
    </location>
</feature>
<dbReference type="OrthoDB" id="2155291at2759"/>
<dbReference type="AlphaFoldDB" id="A0A5E8BC75"/>
<dbReference type="Proteomes" id="UP000398389">
    <property type="component" value="Unassembled WGS sequence"/>
</dbReference>
<sequence length="1132" mass="123332">MSDHPEPPAAGPPTSTDINHNDDPQHEEHTQEQLEQQKHQQDPLPVSKKFHQGFEDCFWSSDYATGLNVLFDKLDQGVVENSQILDFISRRISLESAYAANLKSASENVMTSRQASAGFDRDEGASAKQAFVAFLDESSTQGELHSRIAAGLERQVREPFSQYAEAHKSRVSKARSTLLSRLKSYNKSTANVHKAQQTYYAKARQLEELTNSSVPVMVASGGAVNNNTSARSLSMAISSSASAINKRLSLAQFSKGAEPTIPEAAESSSSATKEDEKGKSVTKQSTISEDHIVTPPTASADVTAATTTTAGTTAPTPQDPPTRTASLPRQNSLSGEVVIFGGQQYTPKTLQELLQDFLTSVPQETFKIPIIGSYPNVSTGEGILHYIRINVGINNIGIAEKYGQDMVDQGFLRLVGAVGSRFSGTSNSRYQWLPRATEFAKNGVYHQSSTSEKLSEIQSTIIAEEQTATDAASTFAKKTSNIVSGYFSSLLANTEDESKPEGNIDAPPSSVHKRHESMSILSSLSRAGTLNGKSHSRTASSADFGTTQQPLPRRESQISKLQREITELDEKYQIAVRNLDDERCGLELEIFELYPFMQQCERDRLRAVKKVLLDFTAGIGRTLNNLHQSVQRMAFHESLLDPIKDLDYLIERYKTGPFAPKPVVYMGFFKSHRIQSFGVDLKFVPFVVEDFVGYISDEKNVTGKDEEITSGITEFPSISTGGNSYKSRLTSDTSRNILIGLWTQAQAPIDEIQALRRKINTSKKFNPEEAFKGYTLPTVISTLREFLLELPDSIISSTVYDVIKSAYSKSGPGANVSLEMALEERKDAEASNAEQRVERLVGLLTHLERENLSNLKVLISHFADICKVSSESTPFKAVLPEDIPDNVKDLSRSIAPYLLKPRATTSLTLTEKHPMQLTQDLIIYRDVVFSQVEARLEKAQKNRRRSRSASGSEANRRFHIEERNKAIAAAHGVNNAGTITPSHSSSSIAAIVSGGSANGSPPSKISGPLPLTLSSSVRSRHSVTNSDASDEGRTEEGSTDGPYGELTSGSNLRLARPLSHRRTPSGNKLSIRSFLEPGGGISRSSTPTPGSQGSGDSSSSVPTEAPSLVPPTISVMDASEVESSLHDSANIN</sequence>
<dbReference type="GO" id="GO:0005886">
    <property type="term" value="C:plasma membrane"/>
    <property type="evidence" value="ECO:0007669"/>
    <property type="project" value="TreeGrafter"/>
</dbReference>
<dbReference type="GO" id="GO:0007264">
    <property type="term" value="P:small GTPase-mediated signal transduction"/>
    <property type="evidence" value="ECO:0007669"/>
    <property type="project" value="TreeGrafter"/>
</dbReference>
<dbReference type="Pfam" id="PF00620">
    <property type="entry name" value="RhoGAP"/>
    <property type="match status" value="1"/>
</dbReference>
<dbReference type="GeneID" id="43580718"/>
<dbReference type="EMBL" id="CABVLU010000002">
    <property type="protein sequence ID" value="VVT48680.1"/>
    <property type="molecule type" value="Genomic_DNA"/>
</dbReference>
<dbReference type="GO" id="GO:0000935">
    <property type="term" value="C:division septum"/>
    <property type="evidence" value="ECO:0007669"/>
    <property type="project" value="TreeGrafter"/>
</dbReference>
<dbReference type="GO" id="GO:0007010">
    <property type="term" value="P:cytoskeleton organization"/>
    <property type="evidence" value="ECO:0007669"/>
    <property type="project" value="TreeGrafter"/>
</dbReference>
<evidence type="ECO:0000313" key="8">
    <source>
        <dbReference type="Proteomes" id="UP000398389"/>
    </source>
</evidence>
<dbReference type="GO" id="GO:0005096">
    <property type="term" value="F:GTPase activator activity"/>
    <property type="evidence" value="ECO:0007669"/>
    <property type="project" value="TreeGrafter"/>
</dbReference>
<feature type="domain" description="F-BAR" evidence="6">
    <location>
        <begin position="52"/>
        <end position="645"/>
    </location>
</feature>
<dbReference type="RefSeq" id="XP_031852509.1">
    <property type="nucleotide sequence ID" value="XM_031996618.1"/>
</dbReference>
<dbReference type="Gene3D" id="1.20.1270.60">
    <property type="entry name" value="Arfaptin homology (AH) domain/BAR domain"/>
    <property type="match status" value="2"/>
</dbReference>
<dbReference type="SMART" id="SM00324">
    <property type="entry name" value="RhoGAP"/>
    <property type="match status" value="1"/>
</dbReference>
<evidence type="ECO:0000259" key="6">
    <source>
        <dbReference type="PROSITE" id="PS51741"/>
    </source>
</evidence>
<feature type="compositionally biased region" description="Low complexity" evidence="3">
    <location>
        <begin position="294"/>
        <end position="325"/>
    </location>
</feature>
<dbReference type="InterPro" id="IPR000591">
    <property type="entry name" value="DEP_dom"/>
</dbReference>
<evidence type="ECO:0000256" key="3">
    <source>
        <dbReference type="SAM" id="MobiDB-lite"/>
    </source>
</evidence>
<dbReference type="PROSITE" id="PS51741">
    <property type="entry name" value="F_BAR"/>
    <property type="match status" value="1"/>
</dbReference>
<feature type="region of interest" description="Disordered" evidence="3">
    <location>
        <begin position="258"/>
        <end position="328"/>
    </location>
</feature>
<feature type="coiled-coil region" evidence="2">
    <location>
        <begin position="818"/>
        <end position="850"/>
    </location>
</feature>
<protein>
    <recommendedName>
        <fullName evidence="9">Rho-GAP domain-containing protein</fullName>
    </recommendedName>
</protein>
<feature type="region of interest" description="Disordered" evidence="3">
    <location>
        <begin position="494"/>
        <end position="557"/>
    </location>
</feature>
<dbReference type="Pfam" id="PF00611">
    <property type="entry name" value="FCH"/>
    <property type="match status" value="1"/>
</dbReference>
<feature type="compositionally biased region" description="Basic and acidic residues" evidence="3">
    <location>
        <begin position="19"/>
        <end position="41"/>
    </location>
</feature>
<dbReference type="SUPFAM" id="SSF103657">
    <property type="entry name" value="BAR/IMD domain-like"/>
    <property type="match status" value="2"/>
</dbReference>
<evidence type="ECO:0008006" key="9">
    <source>
        <dbReference type="Google" id="ProtNLM"/>
    </source>
</evidence>
<proteinExistence type="predicted"/>
<dbReference type="InterPro" id="IPR000198">
    <property type="entry name" value="RhoGAP_dom"/>
</dbReference>
<evidence type="ECO:0000256" key="2">
    <source>
        <dbReference type="SAM" id="Coils"/>
    </source>
</evidence>
<evidence type="ECO:0000259" key="5">
    <source>
        <dbReference type="PROSITE" id="PS50238"/>
    </source>
</evidence>
<dbReference type="InterPro" id="IPR001060">
    <property type="entry name" value="FCH_dom"/>
</dbReference>
<dbReference type="PANTHER" id="PTHR23065">
    <property type="entry name" value="PROLINE-SERINE-THREONINE PHOSPHATASE INTERACTING PROTEIN 1"/>
    <property type="match status" value="1"/>
</dbReference>
<dbReference type="GO" id="GO:0005737">
    <property type="term" value="C:cytoplasm"/>
    <property type="evidence" value="ECO:0007669"/>
    <property type="project" value="TreeGrafter"/>
</dbReference>
<evidence type="ECO:0000313" key="7">
    <source>
        <dbReference type="EMBL" id="VVT48680.1"/>
    </source>
</evidence>
<keyword evidence="8" id="KW-1185">Reference proteome</keyword>
<dbReference type="PROSITE" id="PS50186">
    <property type="entry name" value="DEP"/>
    <property type="match status" value="1"/>
</dbReference>
<feature type="domain" description="Rho-GAP" evidence="5">
    <location>
        <begin position="677"/>
        <end position="929"/>
    </location>
</feature>
<keyword evidence="1 2" id="KW-0175">Coiled coil</keyword>
<feature type="domain" description="DEP" evidence="4">
    <location>
        <begin position="373"/>
        <end position="434"/>
    </location>
</feature>